<name>A0ACC1HSL0_9FUNG</name>
<dbReference type="Proteomes" id="UP001145114">
    <property type="component" value="Unassembled WGS sequence"/>
</dbReference>
<keyword evidence="2" id="KW-1185">Reference proteome</keyword>
<sequence length="293" mass="33297">MSSQQNMTYHRDNELIGDIKVLKAFSNAEEARKILVRVAKLTRPVMVRRGWQVGRLLEYFPKDKSLYGINVNHGKDIKIRLRNPNSPHTFLSMNFILGTMLHELGHIEVGPHNQNFYDLLNRIKVETEEAISKDRQLWGIYSGDESLRNGIKLDTEMPRIDTRSKQVMRELRLKAIERKCPGLLSPEPIASVLRGRQQGRGRPISIIEILDDDDVTWIETSGSAAAGDQMDKIVSIRDQKDSRACSVKNTCVVDLHSENERMLSSHAVIISLDSDSDNNCPKGDSRHDIICLE</sequence>
<comment type="caution">
    <text evidence="1">The sequence shown here is derived from an EMBL/GenBank/DDBJ whole genome shotgun (WGS) entry which is preliminary data.</text>
</comment>
<dbReference type="EMBL" id="JAMZIH010000317">
    <property type="protein sequence ID" value="KAJ1679543.1"/>
    <property type="molecule type" value="Genomic_DNA"/>
</dbReference>
<organism evidence="1 2">
    <name type="scientific">Spiromyces aspiralis</name>
    <dbReference type="NCBI Taxonomy" id="68401"/>
    <lineage>
        <taxon>Eukaryota</taxon>
        <taxon>Fungi</taxon>
        <taxon>Fungi incertae sedis</taxon>
        <taxon>Zoopagomycota</taxon>
        <taxon>Kickxellomycotina</taxon>
        <taxon>Kickxellomycetes</taxon>
        <taxon>Kickxellales</taxon>
        <taxon>Kickxellaceae</taxon>
        <taxon>Spiromyces</taxon>
    </lineage>
</organism>
<reference evidence="1" key="1">
    <citation type="submission" date="2022-06" db="EMBL/GenBank/DDBJ databases">
        <title>Phylogenomic reconstructions and comparative analyses of Kickxellomycotina fungi.</title>
        <authorList>
            <person name="Reynolds N.K."/>
            <person name="Stajich J.E."/>
            <person name="Barry K."/>
            <person name="Grigoriev I.V."/>
            <person name="Crous P."/>
            <person name="Smith M.E."/>
        </authorList>
    </citation>
    <scope>NUCLEOTIDE SEQUENCE</scope>
    <source>
        <strain evidence="1">RSA 2271</strain>
    </source>
</reference>
<proteinExistence type="predicted"/>
<protein>
    <submittedName>
        <fullName evidence="1">Uncharacterized protein</fullName>
    </submittedName>
</protein>
<evidence type="ECO:0000313" key="1">
    <source>
        <dbReference type="EMBL" id="KAJ1679543.1"/>
    </source>
</evidence>
<accession>A0ACC1HSL0</accession>
<evidence type="ECO:0000313" key="2">
    <source>
        <dbReference type="Proteomes" id="UP001145114"/>
    </source>
</evidence>
<gene>
    <name evidence="1" type="ORF">EV182_001838</name>
</gene>